<evidence type="ECO:0000313" key="6">
    <source>
        <dbReference type="Proteomes" id="UP000193387"/>
    </source>
</evidence>
<dbReference type="Gene3D" id="1.10.10.10">
    <property type="entry name" value="Winged helix-like DNA-binding domain superfamily/Winged helix DNA-binding domain"/>
    <property type="match status" value="1"/>
</dbReference>
<dbReference type="InterPro" id="IPR011990">
    <property type="entry name" value="TPR-like_helical_dom_sf"/>
</dbReference>
<dbReference type="GO" id="GO:0006355">
    <property type="term" value="P:regulation of DNA-templated transcription"/>
    <property type="evidence" value="ECO:0007669"/>
    <property type="project" value="InterPro"/>
</dbReference>
<dbReference type="PROSITE" id="PS00622">
    <property type="entry name" value="HTH_LUXR_1"/>
    <property type="match status" value="1"/>
</dbReference>
<dbReference type="SUPFAM" id="SSF46894">
    <property type="entry name" value="C-terminal effector domain of the bipartite response regulators"/>
    <property type="match status" value="1"/>
</dbReference>
<evidence type="ECO:0000259" key="4">
    <source>
        <dbReference type="PROSITE" id="PS50043"/>
    </source>
</evidence>
<dbReference type="InterPro" id="IPR000792">
    <property type="entry name" value="Tscrpt_reg_LuxR_C"/>
</dbReference>
<dbReference type="InterPro" id="IPR016032">
    <property type="entry name" value="Sig_transdc_resp-reg_C-effctor"/>
</dbReference>
<gene>
    <name evidence="5" type="ORF">AWC23_07995</name>
</gene>
<keyword evidence="2" id="KW-0238">DNA-binding</keyword>
<dbReference type="PRINTS" id="PR00038">
    <property type="entry name" value="HTHLUXR"/>
</dbReference>
<dbReference type="Proteomes" id="UP000193387">
    <property type="component" value="Unassembled WGS sequence"/>
</dbReference>
<dbReference type="Gene3D" id="1.25.40.10">
    <property type="entry name" value="Tetratricopeptide repeat domain"/>
    <property type="match status" value="1"/>
</dbReference>
<protein>
    <recommendedName>
        <fullName evidence="4">HTH luxR-type domain-containing protein</fullName>
    </recommendedName>
</protein>
<comment type="caution">
    <text evidence="5">The sequence shown here is derived from an EMBL/GenBank/DDBJ whole genome shotgun (WGS) entry which is preliminary data.</text>
</comment>
<dbReference type="PANTHER" id="PTHR44688:SF16">
    <property type="entry name" value="DNA-BINDING TRANSCRIPTIONAL ACTIVATOR DEVR_DOSR"/>
    <property type="match status" value="1"/>
</dbReference>
<evidence type="ECO:0000313" key="5">
    <source>
        <dbReference type="EMBL" id="ORW72805.1"/>
    </source>
</evidence>
<reference evidence="5 6" key="1">
    <citation type="submission" date="2016-01" db="EMBL/GenBank/DDBJ databases">
        <title>The new phylogeny of the genus Mycobacterium.</title>
        <authorList>
            <person name="Tarcisio F."/>
            <person name="Conor M."/>
            <person name="Antonella G."/>
            <person name="Elisabetta G."/>
            <person name="Giulia F.S."/>
            <person name="Sara T."/>
            <person name="Anna F."/>
            <person name="Clotilde B."/>
            <person name="Roberto B."/>
            <person name="Veronica D.S."/>
            <person name="Fabio R."/>
            <person name="Monica P."/>
            <person name="Olivier J."/>
            <person name="Enrico T."/>
            <person name="Nicola S."/>
        </authorList>
    </citation>
    <scope>NUCLEOTIDE SEQUENCE [LARGE SCALE GENOMIC DNA]</scope>
    <source>
        <strain evidence="5 6">DSM 44616</strain>
    </source>
</reference>
<dbReference type="Pfam" id="PF00196">
    <property type="entry name" value="GerE"/>
    <property type="match status" value="1"/>
</dbReference>
<dbReference type="InterPro" id="IPR036388">
    <property type="entry name" value="WH-like_DNA-bd_sf"/>
</dbReference>
<dbReference type="AlphaFoldDB" id="A0AAJ3NS34"/>
<dbReference type="PANTHER" id="PTHR44688">
    <property type="entry name" value="DNA-BINDING TRANSCRIPTIONAL ACTIVATOR DEVR_DOSR"/>
    <property type="match status" value="1"/>
</dbReference>
<proteinExistence type="predicted"/>
<evidence type="ECO:0000256" key="1">
    <source>
        <dbReference type="ARBA" id="ARBA00023015"/>
    </source>
</evidence>
<keyword evidence="3" id="KW-0804">Transcription</keyword>
<name>A0AAJ3NS34_9MYCO</name>
<feature type="domain" description="HTH luxR-type" evidence="4">
    <location>
        <begin position="537"/>
        <end position="602"/>
    </location>
</feature>
<evidence type="ECO:0000256" key="2">
    <source>
        <dbReference type="ARBA" id="ARBA00023125"/>
    </source>
</evidence>
<organism evidence="5 6">
    <name type="scientific">Mycobacterium saskatchewanense</name>
    <dbReference type="NCBI Taxonomy" id="220927"/>
    <lineage>
        <taxon>Bacteria</taxon>
        <taxon>Bacillati</taxon>
        <taxon>Actinomycetota</taxon>
        <taxon>Actinomycetes</taxon>
        <taxon>Mycobacteriales</taxon>
        <taxon>Mycobacteriaceae</taxon>
        <taxon>Mycobacterium</taxon>
        <taxon>Mycobacterium simiae complex</taxon>
    </lineage>
</organism>
<evidence type="ECO:0000256" key="3">
    <source>
        <dbReference type="ARBA" id="ARBA00023163"/>
    </source>
</evidence>
<dbReference type="PROSITE" id="PS50043">
    <property type="entry name" value="HTH_LUXR_2"/>
    <property type="match status" value="1"/>
</dbReference>
<dbReference type="EMBL" id="LQPR01000021">
    <property type="protein sequence ID" value="ORW72805.1"/>
    <property type="molecule type" value="Genomic_DNA"/>
</dbReference>
<dbReference type="CDD" id="cd06170">
    <property type="entry name" value="LuxR_C_like"/>
    <property type="match status" value="1"/>
</dbReference>
<accession>A0AAJ3NS34</accession>
<keyword evidence="6" id="KW-1185">Reference proteome</keyword>
<dbReference type="SMART" id="SM00421">
    <property type="entry name" value="HTH_LUXR"/>
    <property type="match status" value="1"/>
</dbReference>
<dbReference type="GO" id="GO:0003677">
    <property type="term" value="F:DNA binding"/>
    <property type="evidence" value="ECO:0007669"/>
    <property type="project" value="UniProtKB-KW"/>
</dbReference>
<dbReference type="SUPFAM" id="SSF48452">
    <property type="entry name" value="TPR-like"/>
    <property type="match status" value="1"/>
</dbReference>
<sequence length="603" mass="64861">MRFTEPLLAQGVLAGATPAQRRQMHRRLATVVHEPELQARHLALGAMTSDERTLRSLDMAAELARARGAPADAAELVDLAISLGGDDPLRQMRSAQYHFAAGEPAYAKRLLGEAITSMPPGLVRGEAAHALAMIAFHCDSFPAAASLLQQAMNDAVSSLALRVQIQVMLAYSCAHLGQLDQAVRTAENAVNIAACLEQPELIGLALGARTMLSFLRGDGVDEIGLRRALECGETGAHVPLVLRPRVQQALILAWTDHLDEGRRRMLDVRRGCIENGEESELVACAFHSALIETWMGNFADAERIAGEMIERATQIDGDLARAMSLIISGLVGAYLGREAQSRNDITEGLAASRRCGSQQLSDLASTALVFLEVSLGDYGAALSAGEGLRSRLQATGRQTEIILAAFVPDLVEALTAVDRIDDAAQLVEAMESNGARVDRQWTVAIGARCRSLLCSARGDVDDALAAAGRALAHLDGLAMPFERARTQVLLGELQRRHRLKDASAATLGEALRGFEELGSPLWADRARAALARAGVPRLRTSDGLTLSERRIAELVTKGMTNRAIASTLFISPKTVEANLARIYRKLNIRSRAELAWHVSQTPA</sequence>
<keyword evidence="1" id="KW-0805">Transcription regulation</keyword>